<dbReference type="EMBL" id="JH712116">
    <property type="protein sequence ID" value="EJD75680.1"/>
    <property type="molecule type" value="Genomic_DNA"/>
</dbReference>
<dbReference type="STRING" id="7209.A0A1I7V6Q9"/>
<dbReference type="CTD" id="31251609"/>
<dbReference type="WBParaSite" id="EN70_10486">
    <property type="protein sequence ID" value="EN70_10486"/>
    <property type="gene ID" value="EN70_10486"/>
</dbReference>
<protein>
    <submittedName>
        <fullName evidence="4 6">Uncharacterized protein</fullName>
    </submittedName>
</protein>
<gene>
    <name evidence="4 6" type="ORF">LOAG_17238</name>
</gene>
<evidence type="ECO:0000256" key="3">
    <source>
        <dbReference type="ARBA" id="ARBA00023242"/>
    </source>
</evidence>
<evidence type="ECO:0000313" key="6">
    <source>
        <dbReference type="WBParaSite" id="EN70_10486"/>
    </source>
</evidence>
<evidence type="ECO:0000256" key="2">
    <source>
        <dbReference type="ARBA" id="ARBA00005907"/>
    </source>
</evidence>
<dbReference type="GO" id="GO:0000122">
    <property type="term" value="P:negative regulation of transcription by RNA polymerase II"/>
    <property type="evidence" value="ECO:0007669"/>
    <property type="project" value="TreeGrafter"/>
</dbReference>
<dbReference type="PANTHER" id="PTHR12687:SF4">
    <property type="entry name" value="NUCLEOLAR COMPLEX PROTEIN 2 HOMOLOG"/>
    <property type="match status" value="1"/>
</dbReference>
<proteinExistence type="inferred from homology"/>
<evidence type="ECO:0000313" key="4">
    <source>
        <dbReference type="EMBL" id="EJD75680.1"/>
    </source>
</evidence>
<evidence type="ECO:0000256" key="1">
    <source>
        <dbReference type="ARBA" id="ARBA00004123"/>
    </source>
</evidence>
<dbReference type="KEGG" id="loa:LOAG_17238"/>
<keyword evidence="5" id="KW-1185">Reference proteome</keyword>
<dbReference type="GO" id="GO:0005730">
    <property type="term" value="C:nucleolus"/>
    <property type="evidence" value="ECO:0007669"/>
    <property type="project" value="TreeGrafter"/>
</dbReference>
<reference evidence="4 5" key="1">
    <citation type="submission" date="2012-04" db="EMBL/GenBank/DDBJ databases">
        <title>The Genome Sequence of Loa loa.</title>
        <authorList>
            <consortium name="The Broad Institute Genome Sequencing Platform"/>
            <consortium name="Broad Institute Genome Sequencing Center for Infectious Disease"/>
            <person name="Nutman T.B."/>
            <person name="Fink D.L."/>
            <person name="Russ C."/>
            <person name="Young S."/>
            <person name="Zeng Q."/>
            <person name="Gargeya S."/>
            <person name="Alvarado L."/>
            <person name="Berlin A."/>
            <person name="Chapman S.B."/>
            <person name="Chen Z."/>
            <person name="Freedman E."/>
            <person name="Gellesch M."/>
            <person name="Goldberg J."/>
            <person name="Griggs A."/>
            <person name="Gujja S."/>
            <person name="Heilman E.R."/>
            <person name="Heiman D."/>
            <person name="Howarth C."/>
            <person name="Mehta T."/>
            <person name="Neiman D."/>
            <person name="Pearson M."/>
            <person name="Roberts A."/>
            <person name="Saif S."/>
            <person name="Shea T."/>
            <person name="Shenoy N."/>
            <person name="Sisk P."/>
            <person name="Stolte C."/>
            <person name="Sykes S."/>
            <person name="White J."/>
            <person name="Yandava C."/>
            <person name="Haas B."/>
            <person name="Henn M.R."/>
            <person name="Nusbaum C."/>
            <person name="Birren B."/>
        </authorList>
    </citation>
    <scope>NUCLEOTIDE SEQUENCE [LARGE SCALE GENOMIC DNA]</scope>
</reference>
<dbReference type="GO" id="GO:0030691">
    <property type="term" value="C:Noc2p-Noc3p complex"/>
    <property type="evidence" value="ECO:0007669"/>
    <property type="project" value="TreeGrafter"/>
</dbReference>
<accession>A0A1I7V6Q9</accession>
<dbReference type="eggNOG" id="KOG2256">
    <property type="taxonomic scope" value="Eukaryota"/>
</dbReference>
<reference evidence="6" key="2">
    <citation type="submission" date="2016-11" db="UniProtKB">
        <authorList>
            <consortium name="WormBaseParasite"/>
        </authorList>
    </citation>
    <scope>IDENTIFICATION</scope>
</reference>
<dbReference type="OrthoDB" id="10266662at2759"/>
<dbReference type="GO" id="GO:0030690">
    <property type="term" value="C:Noc1p-Noc2p complex"/>
    <property type="evidence" value="ECO:0007669"/>
    <property type="project" value="TreeGrafter"/>
</dbReference>
<dbReference type="RefSeq" id="XP_020306526.1">
    <property type="nucleotide sequence ID" value="XM_020449897.1"/>
</dbReference>
<dbReference type="GO" id="GO:0003714">
    <property type="term" value="F:transcription corepressor activity"/>
    <property type="evidence" value="ECO:0007669"/>
    <property type="project" value="TreeGrafter"/>
</dbReference>
<name>A0A1I7V6Q9_LOALO</name>
<dbReference type="Pfam" id="PF03715">
    <property type="entry name" value="Noc2"/>
    <property type="match status" value="1"/>
</dbReference>
<comment type="subcellular location">
    <subcellularLocation>
        <location evidence="1">Nucleus</location>
    </subcellularLocation>
</comment>
<dbReference type="GO" id="GO:0042393">
    <property type="term" value="F:histone binding"/>
    <property type="evidence" value="ECO:0007669"/>
    <property type="project" value="TreeGrafter"/>
</dbReference>
<dbReference type="InParanoid" id="A0A1I7V6Q9"/>
<dbReference type="GO" id="GO:0005654">
    <property type="term" value="C:nucleoplasm"/>
    <property type="evidence" value="ECO:0007669"/>
    <property type="project" value="TreeGrafter"/>
</dbReference>
<dbReference type="PANTHER" id="PTHR12687">
    <property type="entry name" value="NUCLEOLAR COMPLEX 2 AND RAD4-RELATED"/>
    <property type="match status" value="1"/>
</dbReference>
<dbReference type="GeneID" id="31251609"/>
<comment type="similarity">
    <text evidence="2">Belongs to the NOC2 family.</text>
</comment>
<dbReference type="AlphaFoldDB" id="A0A1I7V6Q9"/>
<evidence type="ECO:0000313" key="5">
    <source>
        <dbReference type="Proteomes" id="UP000095285"/>
    </source>
</evidence>
<dbReference type="GO" id="GO:0042273">
    <property type="term" value="P:ribosomal large subunit biogenesis"/>
    <property type="evidence" value="ECO:0007669"/>
    <property type="project" value="TreeGrafter"/>
</dbReference>
<dbReference type="InterPro" id="IPR005343">
    <property type="entry name" value="Noc2"/>
</dbReference>
<accession>A0A1S0UJ16</accession>
<keyword evidence="3" id="KW-0539">Nucleus</keyword>
<organism evidence="5 6">
    <name type="scientific">Loa loa</name>
    <name type="common">Eye worm</name>
    <name type="synonym">Filaria loa</name>
    <dbReference type="NCBI Taxonomy" id="7209"/>
    <lineage>
        <taxon>Eukaryota</taxon>
        <taxon>Metazoa</taxon>
        <taxon>Ecdysozoa</taxon>
        <taxon>Nematoda</taxon>
        <taxon>Chromadorea</taxon>
        <taxon>Rhabditida</taxon>
        <taxon>Spirurina</taxon>
        <taxon>Spiruromorpha</taxon>
        <taxon>Filarioidea</taxon>
        <taxon>Onchocercidae</taxon>
        <taxon>Loa</taxon>
    </lineage>
</organism>
<dbReference type="Proteomes" id="UP000095285">
    <property type="component" value="Unassembled WGS sequence"/>
</dbReference>
<sequence>MCNFHVSTAYIDDAGFRQAALQELFRIHLEAAHAVQQSCAFADIVIPINHEIKTFVKNCRSTEFSRLFKSLETKLQEQAAYARGILNSTDVDLTNVALMKHLERRFQAPDAPLTKFYNSWQKVWKLREDALNPVDVKPVQQPARPNLEQNATAAMKTKPVVVVNTKKIKKSNLKQAKRKFESILVNEGDEDVLEDLMLSDAED</sequence>